<keyword evidence="2" id="KW-0472">Membrane</keyword>
<dbReference type="HOGENOM" id="CLU_084054_1_0_1"/>
<accession>K3XZ32</accession>
<feature type="region of interest" description="Disordered" evidence="1">
    <location>
        <begin position="1"/>
        <end position="26"/>
    </location>
</feature>
<feature type="transmembrane region" description="Helical" evidence="2">
    <location>
        <begin position="203"/>
        <end position="222"/>
    </location>
</feature>
<evidence type="ECO:0000313" key="4">
    <source>
        <dbReference type="EMBL" id="RCV22829.1"/>
    </source>
</evidence>
<dbReference type="PANTHER" id="PTHR24177:SF432">
    <property type="entry name" value="OS06G0286146 PROTEIN"/>
    <property type="match status" value="1"/>
</dbReference>
<dbReference type="EMBL" id="CM003531">
    <property type="protein sequence ID" value="RCV22829.1"/>
    <property type="molecule type" value="Genomic_DNA"/>
</dbReference>
<feature type="domain" description="PGG" evidence="3">
    <location>
        <begin position="89"/>
        <end position="198"/>
    </location>
</feature>
<dbReference type="EMBL" id="CM003531">
    <property type="protein sequence ID" value="RCV22830.1"/>
    <property type="molecule type" value="Genomic_DNA"/>
</dbReference>
<keyword evidence="2" id="KW-0812">Transmembrane</keyword>
<dbReference type="GO" id="GO:0016020">
    <property type="term" value="C:membrane"/>
    <property type="evidence" value="ECO:0000318"/>
    <property type="project" value="GO_Central"/>
</dbReference>
<evidence type="ECO:0000313" key="5">
    <source>
        <dbReference type="EnsemblPlants" id="KQL11859"/>
    </source>
</evidence>
<protein>
    <recommendedName>
        <fullName evidence="3">PGG domain-containing protein</fullName>
    </recommendedName>
</protein>
<dbReference type="Proteomes" id="UP000004995">
    <property type="component" value="Unassembled WGS sequence"/>
</dbReference>
<dbReference type="eggNOG" id="ENOG502SB4Y">
    <property type="taxonomic scope" value="Eukaryota"/>
</dbReference>
<dbReference type="Gramene" id="KQL11858">
    <property type="protein sequence ID" value="KQL11858"/>
    <property type="gene ID" value="SETIT_007190mg"/>
</dbReference>
<evidence type="ECO:0000313" key="6">
    <source>
        <dbReference type="Proteomes" id="UP000004995"/>
    </source>
</evidence>
<dbReference type="Pfam" id="PF13962">
    <property type="entry name" value="PGG"/>
    <property type="match status" value="1"/>
</dbReference>
<keyword evidence="2" id="KW-1133">Transmembrane helix</keyword>
<dbReference type="EMBL" id="AGNK02002654">
    <property type="status" value="NOT_ANNOTATED_CDS"/>
    <property type="molecule type" value="Genomic_DNA"/>
</dbReference>
<organism evidence="5 6">
    <name type="scientific">Setaria italica</name>
    <name type="common">Foxtail millet</name>
    <name type="synonym">Panicum italicum</name>
    <dbReference type="NCBI Taxonomy" id="4555"/>
    <lineage>
        <taxon>Eukaryota</taxon>
        <taxon>Viridiplantae</taxon>
        <taxon>Streptophyta</taxon>
        <taxon>Embryophyta</taxon>
        <taxon>Tracheophyta</taxon>
        <taxon>Spermatophyta</taxon>
        <taxon>Magnoliopsida</taxon>
        <taxon>Liliopsida</taxon>
        <taxon>Poales</taxon>
        <taxon>Poaceae</taxon>
        <taxon>PACMAD clade</taxon>
        <taxon>Panicoideae</taxon>
        <taxon>Panicodae</taxon>
        <taxon>Paniceae</taxon>
        <taxon>Cenchrinae</taxon>
        <taxon>Setaria</taxon>
    </lineage>
</organism>
<reference evidence="5" key="3">
    <citation type="submission" date="2018-08" db="UniProtKB">
        <authorList>
            <consortium name="EnsemblPlants"/>
        </authorList>
    </citation>
    <scope>IDENTIFICATION</scope>
    <source>
        <strain evidence="5">Yugu1</strain>
    </source>
</reference>
<name>K3XZ32_SETIT</name>
<proteinExistence type="predicted"/>
<dbReference type="RefSeq" id="XP_004966175.1">
    <property type="nucleotide sequence ID" value="XM_004966118.3"/>
</dbReference>
<dbReference type="KEGG" id="sita:101786588"/>
<dbReference type="EnsemblPlants" id="KQL11859">
    <property type="protein sequence ID" value="KQL11859"/>
    <property type="gene ID" value="SETIT_007190mg"/>
</dbReference>
<gene>
    <name evidence="5" type="primary">LOC101786588</name>
    <name evidence="4" type="ORF">SETIT_4G250900v2</name>
</gene>
<keyword evidence="6" id="KW-1185">Reference proteome</keyword>
<dbReference type="OMA" id="GERMRYC"/>
<feature type="transmembrane region" description="Helical" evidence="2">
    <location>
        <begin position="179"/>
        <end position="197"/>
    </location>
</feature>
<feature type="transmembrane region" description="Helical" evidence="2">
    <location>
        <begin position="146"/>
        <end position="167"/>
    </location>
</feature>
<dbReference type="GeneID" id="101786588"/>
<dbReference type="AlphaFoldDB" id="K3XZ32"/>
<dbReference type="InterPro" id="IPR026961">
    <property type="entry name" value="PGG_dom"/>
</dbReference>
<dbReference type="Gramene" id="KQL11859">
    <property type="protein sequence ID" value="KQL11859"/>
    <property type="gene ID" value="SETIT_007190mg"/>
</dbReference>
<dbReference type="RefSeq" id="XP_004966174.1">
    <property type="nucleotide sequence ID" value="XM_004966117.3"/>
</dbReference>
<dbReference type="EnsemblPlants" id="KQL11858">
    <property type="protein sequence ID" value="KQL11858"/>
    <property type="gene ID" value="SETIT_007190mg"/>
</dbReference>
<evidence type="ECO:0000256" key="2">
    <source>
        <dbReference type="SAM" id="Phobius"/>
    </source>
</evidence>
<dbReference type="STRING" id="4555.K3XZ32"/>
<sequence>MSGMQVPAGASDSSVVLAPPQQQQEQEVTVTQFSPEAVDGIITSEVVLAPPRSAAEAGARGVTVTQFSPEAVDEIIKRYKAFPKSETDELDEKRGWLMVLATLTASITYSAALNPPGGVWQADDATNGYVAGSPVLLSKHPHRYKAFYYFNVMSFLVSVVIIVALSVPKFFDGERMRYCNMLVVLDIMSLMGAFVAGSANCTFDYVCGITVLAPLLLIVFYGESVSSSSRMHKNVSP</sequence>
<dbReference type="PANTHER" id="PTHR24177">
    <property type="entry name" value="CASKIN"/>
    <property type="match status" value="1"/>
</dbReference>
<dbReference type="OrthoDB" id="685552at2759"/>
<evidence type="ECO:0000259" key="3">
    <source>
        <dbReference type="Pfam" id="PF13962"/>
    </source>
</evidence>
<reference evidence="4" key="2">
    <citation type="submission" date="2015-07" db="EMBL/GenBank/DDBJ databases">
        <authorList>
            <person name="Noorani M."/>
        </authorList>
    </citation>
    <scope>NUCLEOTIDE SEQUENCE</scope>
    <source>
        <strain evidence="4">Yugu1</strain>
    </source>
</reference>
<evidence type="ECO:0000256" key="1">
    <source>
        <dbReference type="SAM" id="MobiDB-lite"/>
    </source>
</evidence>
<reference evidence="4 6" key="1">
    <citation type="journal article" date="2012" name="Nat. Biotechnol.">
        <title>Reference genome sequence of the model plant Setaria.</title>
        <authorList>
            <person name="Bennetzen J.L."/>
            <person name="Schmutz J."/>
            <person name="Wang H."/>
            <person name="Percifield R."/>
            <person name="Hawkins J."/>
            <person name="Pontaroli A.C."/>
            <person name="Estep M."/>
            <person name="Feng L."/>
            <person name="Vaughn J.N."/>
            <person name="Grimwood J."/>
            <person name="Jenkins J."/>
            <person name="Barry K."/>
            <person name="Lindquist E."/>
            <person name="Hellsten U."/>
            <person name="Deshpande S."/>
            <person name="Wang X."/>
            <person name="Wu X."/>
            <person name="Mitros T."/>
            <person name="Triplett J."/>
            <person name="Yang X."/>
            <person name="Ye C.Y."/>
            <person name="Mauro-Herrera M."/>
            <person name="Wang L."/>
            <person name="Li P."/>
            <person name="Sharma M."/>
            <person name="Sharma R."/>
            <person name="Ronald P.C."/>
            <person name="Panaud O."/>
            <person name="Kellogg E.A."/>
            <person name="Brutnell T.P."/>
            <person name="Doust A.N."/>
            <person name="Tuskan G.A."/>
            <person name="Rokhsar D."/>
            <person name="Devos K.M."/>
        </authorList>
    </citation>
    <scope>NUCLEOTIDE SEQUENCE [LARGE SCALE GENOMIC DNA]</scope>
    <source>
        <strain evidence="6">cv. Yugu1</strain>
        <strain evidence="4">Yugu1</strain>
    </source>
</reference>